<sequence length="139" mass="16155">MTYSIKEVAEMFDLSVYTLRYYDKQGLMPFVVKNSSGYRTFTESDLSLILTICCLKNTGMSIKDIRTYIDYCMAGPQTAAQRRTLMENHRKKVEEELTKLQENLVEIDHKLAIYTDPDAEQILQKMRDYTAKEKAVLGF</sequence>
<protein>
    <recommendedName>
        <fullName evidence="3">HTH merR-type domain-containing protein</fullName>
    </recommendedName>
</protein>
<dbReference type="PANTHER" id="PTHR30204">
    <property type="entry name" value="REDOX-CYCLING DRUG-SENSING TRANSCRIPTIONAL ACTIVATOR SOXR"/>
    <property type="match status" value="1"/>
</dbReference>
<gene>
    <name evidence="4" type="ORF">A5886_002894</name>
</gene>
<dbReference type="GO" id="GO:0003677">
    <property type="term" value="F:DNA binding"/>
    <property type="evidence" value="ECO:0007669"/>
    <property type="project" value="UniProtKB-KW"/>
</dbReference>
<dbReference type="EMBL" id="NGKU01000001">
    <property type="protein sequence ID" value="OTN77793.1"/>
    <property type="molecule type" value="Genomic_DNA"/>
</dbReference>
<feature type="domain" description="HTH merR-type" evidence="3">
    <location>
        <begin position="2"/>
        <end position="71"/>
    </location>
</feature>
<comment type="caution">
    <text evidence="4">The sequence shown here is derived from an EMBL/GenBank/DDBJ whole genome shotgun (WGS) entry which is preliminary data.</text>
</comment>
<organism evidence="4 5">
    <name type="scientific">Candidatus Enterococcus testudinis</name>
    <dbReference type="NCBI Taxonomy" id="1834191"/>
    <lineage>
        <taxon>Bacteria</taxon>
        <taxon>Bacillati</taxon>
        <taxon>Bacillota</taxon>
        <taxon>Bacilli</taxon>
        <taxon>Lactobacillales</taxon>
        <taxon>Enterococcaceae</taxon>
        <taxon>Enterococcus</taxon>
    </lineage>
</organism>
<dbReference type="InterPro" id="IPR047057">
    <property type="entry name" value="MerR_fam"/>
</dbReference>
<keyword evidence="5" id="KW-1185">Reference proteome</keyword>
<evidence type="ECO:0000256" key="2">
    <source>
        <dbReference type="SAM" id="Coils"/>
    </source>
</evidence>
<evidence type="ECO:0000313" key="5">
    <source>
        <dbReference type="Proteomes" id="UP000195043"/>
    </source>
</evidence>
<reference evidence="4 5" key="1">
    <citation type="submission" date="2017-05" db="EMBL/GenBank/DDBJ databases">
        <title>The Genome Sequence of Enterococcus sp. 8G7_MSG3316.</title>
        <authorList>
            <consortium name="The Broad Institute Genomics Platform"/>
            <consortium name="The Broad Institute Genomic Center for Infectious Diseases"/>
            <person name="Earl A."/>
            <person name="Manson A."/>
            <person name="Schwartman J."/>
            <person name="Gilmore M."/>
            <person name="Abouelleil A."/>
            <person name="Cao P."/>
            <person name="Chapman S."/>
            <person name="Cusick C."/>
            <person name="Shea T."/>
            <person name="Young S."/>
            <person name="Neafsey D."/>
            <person name="Nusbaum C."/>
            <person name="Birren B."/>
        </authorList>
    </citation>
    <scope>NUCLEOTIDE SEQUENCE [LARGE SCALE GENOMIC DNA]</scope>
    <source>
        <strain evidence="4 5">8G7_MSG3316</strain>
    </source>
</reference>
<evidence type="ECO:0000259" key="3">
    <source>
        <dbReference type="PROSITE" id="PS50937"/>
    </source>
</evidence>
<dbReference type="PROSITE" id="PS50937">
    <property type="entry name" value="HTH_MERR_2"/>
    <property type="match status" value="1"/>
</dbReference>
<dbReference type="RefSeq" id="WP_086275782.1">
    <property type="nucleotide sequence ID" value="NZ_NGKU01000001.1"/>
</dbReference>
<dbReference type="GO" id="GO:0003700">
    <property type="term" value="F:DNA-binding transcription factor activity"/>
    <property type="evidence" value="ECO:0007669"/>
    <property type="project" value="InterPro"/>
</dbReference>
<dbReference type="InterPro" id="IPR000551">
    <property type="entry name" value="MerR-type_HTH_dom"/>
</dbReference>
<name>A0A242AB07_9ENTE</name>
<dbReference type="Gene3D" id="1.10.1660.10">
    <property type="match status" value="1"/>
</dbReference>
<dbReference type="PANTHER" id="PTHR30204:SF82">
    <property type="entry name" value="TRANSCRIPTIONAL REGULATOR, MERR FAMILY"/>
    <property type="match status" value="1"/>
</dbReference>
<evidence type="ECO:0000256" key="1">
    <source>
        <dbReference type="ARBA" id="ARBA00023125"/>
    </source>
</evidence>
<proteinExistence type="predicted"/>
<dbReference type="SUPFAM" id="SSF46955">
    <property type="entry name" value="Putative DNA-binding domain"/>
    <property type="match status" value="1"/>
</dbReference>
<keyword evidence="1" id="KW-0238">DNA-binding</keyword>
<accession>A0A242AB07</accession>
<dbReference type="SMART" id="SM00422">
    <property type="entry name" value="HTH_MERR"/>
    <property type="match status" value="1"/>
</dbReference>
<dbReference type="CDD" id="cd01109">
    <property type="entry name" value="HTH_YyaN"/>
    <property type="match status" value="1"/>
</dbReference>
<keyword evidence="2" id="KW-0175">Coiled coil</keyword>
<dbReference type="Proteomes" id="UP000195043">
    <property type="component" value="Unassembled WGS sequence"/>
</dbReference>
<evidence type="ECO:0000313" key="4">
    <source>
        <dbReference type="EMBL" id="OTN77793.1"/>
    </source>
</evidence>
<dbReference type="OrthoDB" id="9811174at2"/>
<dbReference type="AlphaFoldDB" id="A0A242AB07"/>
<dbReference type="InterPro" id="IPR009061">
    <property type="entry name" value="DNA-bd_dom_put_sf"/>
</dbReference>
<dbReference type="STRING" id="1834191.A5886_002894"/>
<feature type="coiled-coil region" evidence="2">
    <location>
        <begin position="83"/>
        <end position="110"/>
    </location>
</feature>
<dbReference type="Pfam" id="PF13411">
    <property type="entry name" value="MerR_1"/>
    <property type="match status" value="1"/>
</dbReference>